<dbReference type="EMBL" id="AZGM01000093">
    <property type="protein sequence ID" value="KRM26185.1"/>
    <property type="molecule type" value="Genomic_DNA"/>
</dbReference>
<gene>
    <name evidence="2" type="ORF">FD32_GL000517</name>
</gene>
<protein>
    <submittedName>
        <fullName evidence="2">Uncharacterized protein</fullName>
    </submittedName>
</protein>
<feature type="signal peptide" evidence="1">
    <location>
        <begin position="1"/>
        <end position="19"/>
    </location>
</feature>
<organism evidence="2 3">
    <name type="scientific">Limosilactobacillus panis DSM 6035</name>
    <dbReference type="NCBI Taxonomy" id="1423782"/>
    <lineage>
        <taxon>Bacteria</taxon>
        <taxon>Bacillati</taxon>
        <taxon>Bacillota</taxon>
        <taxon>Bacilli</taxon>
        <taxon>Lactobacillales</taxon>
        <taxon>Lactobacillaceae</taxon>
        <taxon>Limosilactobacillus</taxon>
    </lineage>
</organism>
<name>A0A0R1XE16_9LACO</name>
<sequence length="82" mass="9084">MVALAIISLGIFSFSVCQAQLHQQQRQLIIKLTAARLAKEASAGYYCTHRSTTIKRGPYVAVARKGYAEVTFQQDRILRIGG</sequence>
<evidence type="ECO:0000256" key="1">
    <source>
        <dbReference type="SAM" id="SignalP"/>
    </source>
</evidence>
<accession>A0A0R1XE16</accession>
<dbReference type="AlphaFoldDB" id="A0A0R1XE16"/>
<evidence type="ECO:0000313" key="2">
    <source>
        <dbReference type="EMBL" id="KRM26185.1"/>
    </source>
</evidence>
<evidence type="ECO:0000313" key="3">
    <source>
        <dbReference type="Proteomes" id="UP000051412"/>
    </source>
</evidence>
<reference evidence="2 3" key="1">
    <citation type="journal article" date="2015" name="Genome Announc.">
        <title>Expanding the biotechnology potential of lactobacilli through comparative genomics of 213 strains and associated genera.</title>
        <authorList>
            <person name="Sun Z."/>
            <person name="Harris H.M."/>
            <person name="McCann A."/>
            <person name="Guo C."/>
            <person name="Argimon S."/>
            <person name="Zhang W."/>
            <person name="Yang X."/>
            <person name="Jeffery I.B."/>
            <person name="Cooney J.C."/>
            <person name="Kagawa T.F."/>
            <person name="Liu W."/>
            <person name="Song Y."/>
            <person name="Salvetti E."/>
            <person name="Wrobel A."/>
            <person name="Rasinkangas P."/>
            <person name="Parkhill J."/>
            <person name="Rea M.C."/>
            <person name="O'Sullivan O."/>
            <person name="Ritari J."/>
            <person name="Douillard F.P."/>
            <person name="Paul Ross R."/>
            <person name="Yang R."/>
            <person name="Briner A.E."/>
            <person name="Felis G.E."/>
            <person name="de Vos W.M."/>
            <person name="Barrangou R."/>
            <person name="Klaenhammer T.R."/>
            <person name="Caufield P.W."/>
            <person name="Cui Y."/>
            <person name="Zhang H."/>
            <person name="O'Toole P.W."/>
        </authorList>
    </citation>
    <scope>NUCLEOTIDE SEQUENCE [LARGE SCALE GENOMIC DNA]</scope>
    <source>
        <strain evidence="2 3">DSM 6035</strain>
    </source>
</reference>
<keyword evidence="1" id="KW-0732">Signal</keyword>
<feature type="chain" id="PRO_5038595940" evidence="1">
    <location>
        <begin position="20"/>
        <end position="82"/>
    </location>
</feature>
<keyword evidence="3" id="KW-1185">Reference proteome</keyword>
<dbReference type="STRING" id="1423782.FD32_GL000517"/>
<dbReference type="Proteomes" id="UP000051412">
    <property type="component" value="Unassembled WGS sequence"/>
</dbReference>
<proteinExistence type="predicted"/>
<comment type="caution">
    <text evidence="2">The sequence shown here is derived from an EMBL/GenBank/DDBJ whole genome shotgun (WGS) entry which is preliminary data.</text>
</comment>
<dbReference type="PATRIC" id="fig|1423782.4.peg.530"/>